<evidence type="ECO:0000256" key="3">
    <source>
        <dbReference type="ARBA" id="ARBA00022679"/>
    </source>
</evidence>
<evidence type="ECO:0000313" key="9">
    <source>
        <dbReference type="Proteomes" id="UP000502823"/>
    </source>
</evidence>
<dbReference type="InterPro" id="IPR051862">
    <property type="entry name" value="GT-like_domain_containing_1"/>
</dbReference>
<evidence type="ECO:0000256" key="6">
    <source>
        <dbReference type="ARBA" id="ARBA00048439"/>
    </source>
</evidence>
<dbReference type="PANTHER" id="PTHR13615">
    <property type="entry name" value="GLYCOSYLTRANSFERASE-LIKE 1"/>
    <property type="match status" value="1"/>
</dbReference>
<comment type="catalytic activity">
    <reaction evidence="6">
        <text>queuosine(34) in tRNA(Asp) + GDP-alpha-D-mannose = O-4''-alpha-D-mannosylqueuosine(34) in tRNA(Asp) + GDP + H(+)</text>
        <dbReference type="Rhea" id="RHEA:12885"/>
        <dbReference type="Rhea" id="RHEA-COMP:18572"/>
        <dbReference type="Rhea" id="RHEA-COMP:18581"/>
        <dbReference type="ChEBI" id="CHEBI:15378"/>
        <dbReference type="ChEBI" id="CHEBI:57527"/>
        <dbReference type="ChEBI" id="CHEBI:58189"/>
        <dbReference type="ChEBI" id="CHEBI:194431"/>
        <dbReference type="ChEBI" id="CHEBI:194442"/>
        <dbReference type="EC" id="2.4.1.110"/>
    </reaction>
    <physiologicalReaction direction="left-to-right" evidence="6">
        <dbReference type="Rhea" id="RHEA:12886"/>
    </physiologicalReaction>
</comment>
<dbReference type="Pfam" id="PF12038">
    <property type="entry name" value="QTMAN_N"/>
    <property type="match status" value="1"/>
</dbReference>
<reference evidence="9" key="1">
    <citation type="submission" date="2020-01" db="EMBL/GenBank/DDBJ databases">
        <title>Draft genome sequence of the Termite Coptotermes fromosanus.</title>
        <authorList>
            <person name="Itakura S."/>
            <person name="Yosikawa Y."/>
            <person name="Umezawa K."/>
        </authorList>
    </citation>
    <scope>NUCLEOTIDE SEQUENCE [LARGE SCALE GENOMIC DNA]</scope>
</reference>
<dbReference type="AlphaFoldDB" id="A0A6L2PSY1"/>
<accession>A0A6L2PSY1</accession>
<dbReference type="PANTHER" id="PTHR13615:SF3">
    <property type="entry name" value="GLYCOSYLTRANSFERASE-LIKE DOMAIN-CONTAINING PROTEIN 1"/>
    <property type="match status" value="1"/>
</dbReference>
<keyword evidence="3" id="KW-0808">Transferase</keyword>
<protein>
    <recommendedName>
        <fullName evidence="5">tRNA-queuosine alpha-mannosyltransferase</fullName>
        <ecNumber evidence="4">2.4.1.110</ecNumber>
    </recommendedName>
</protein>
<comment type="caution">
    <text evidence="8">The sequence shown here is derived from an EMBL/GenBank/DDBJ whole genome shotgun (WGS) entry which is preliminary data.</text>
</comment>
<dbReference type="SUPFAM" id="SSF53756">
    <property type="entry name" value="UDP-Glycosyltransferase/glycogen phosphorylase"/>
    <property type="match status" value="1"/>
</dbReference>
<comment type="similarity">
    <text evidence="1">Belongs to the glycosyltransferase group 1 family. Glycosyltransferase 4 subfamily.</text>
</comment>
<dbReference type="Gene3D" id="3.40.50.2000">
    <property type="entry name" value="Glycogen Phosphorylase B"/>
    <property type="match status" value="1"/>
</dbReference>
<dbReference type="EC" id="2.4.1.110" evidence="4"/>
<evidence type="ECO:0000256" key="2">
    <source>
        <dbReference type="ARBA" id="ARBA00022676"/>
    </source>
</evidence>
<dbReference type="InParanoid" id="A0A6L2PSY1"/>
<name>A0A6L2PSY1_COPFO</name>
<evidence type="ECO:0000256" key="4">
    <source>
        <dbReference type="ARBA" id="ARBA00044517"/>
    </source>
</evidence>
<keyword evidence="9" id="KW-1185">Reference proteome</keyword>
<dbReference type="Proteomes" id="UP000502823">
    <property type="component" value="Unassembled WGS sequence"/>
</dbReference>
<organism evidence="8 9">
    <name type="scientific">Coptotermes formosanus</name>
    <name type="common">Formosan subterranean termite</name>
    <dbReference type="NCBI Taxonomy" id="36987"/>
    <lineage>
        <taxon>Eukaryota</taxon>
        <taxon>Metazoa</taxon>
        <taxon>Ecdysozoa</taxon>
        <taxon>Arthropoda</taxon>
        <taxon>Hexapoda</taxon>
        <taxon>Insecta</taxon>
        <taxon>Pterygota</taxon>
        <taxon>Neoptera</taxon>
        <taxon>Polyneoptera</taxon>
        <taxon>Dictyoptera</taxon>
        <taxon>Blattodea</taxon>
        <taxon>Blattoidea</taxon>
        <taxon>Termitoidae</taxon>
        <taxon>Rhinotermitidae</taxon>
        <taxon>Coptotermes</taxon>
    </lineage>
</organism>
<gene>
    <name evidence="8" type="ORF">Cfor_10315</name>
</gene>
<dbReference type="CDD" id="cd01635">
    <property type="entry name" value="Glycosyltransferase_GTB-type"/>
    <property type="match status" value="1"/>
</dbReference>
<dbReference type="FunCoup" id="A0A6L2PSY1">
    <property type="interactions" value="756"/>
</dbReference>
<dbReference type="EMBL" id="BLKM01008935">
    <property type="protein sequence ID" value="GFG35314.1"/>
    <property type="molecule type" value="Genomic_DNA"/>
</dbReference>
<keyword evidence="2" id="KW-0328">Glycosyltransferase</keyword>
<evidence type="ECO:0000256" key="5">
    <source>
        <dbReference type="ARBA" id="ARBA00044539"/>
    </source>
</evidence>
<evidence type="ECO:0000259" key="7">
    <source>
        <dbReference type="Pfam" id="PF12038"/>
    </source>
</evidence>
<proteinExistence type="inferred from homology"/>
<sequence>MSEKRRDNDSPNESTVLLLEPFYGGSHKQLIDTLINGNDSVTWVLFASCILNLAELVALRSDLSHIGKIVYFHENQLIYPIRKEKDRDFQYGYNQILTCLVADIILFNSKYNQDSFLDSICNFLKLQPDFRPKDLKQQIAPKCRVLYFPIQFPLLGTSEDSDNTVLHLVWPHRWEHDKDPETFFRVLLMLADAGLNFRVSVLGESFSEVPPVFAEARTRLGNRVIDWGHQETKDGYYEILQRAHVAISTAKHEFYGVAMLEATYCGCFPLCPNALVYPELYPNECLYRSEQQLLKMLENFCQNPSLARHMRHNLKMDFKLFSADYLISEYKNVLLQQ</sequence>
<evidence type="ECO:0000313" key="8">
    <source>
        <dbReference type="EMBL" id="GFG35314.1"/>
    </source>
</evidence>
<evidence type="ECO:0000256" key="1">
    <source>
        <dbReference type="ARBA" id="ARBA00009481"/>
    </source>
</evidence>
<dbReference type="OrthoDB" id="10032790at2759"/>
<dbReference type="InterPro" id="IPR022701">
    <property type="entry name" value="QTMAN_N"/>
</dbReference>
<dbReference type="GO" id="GO:0016438">
    <property type="term" value="F:tRNA-queuosine(34) beta-mannosyltransferase activity"/>
    <property type="evidence" value="ECO:0007669"/>
    <property type="project" value="UniProtKB-EC"/>
</dbReference>
<feature type="domain" description="tRNA-queuosine alpha-mannosyltransferase N-terminal" evidence="7">
    <location>
        <begin position="43"/>
        <end position="150"/>
    </location>
</feature>